<reference evidence="1 2" key="1">
    <citation type="journal article" date="2019" name="Int. J. Syst. Evol. Microbiol.">
        <title>The Global Catalogue of Microorganisms (GCM) 10K type strain sequencing project: providing services to taxonomists for standard genome sequencing and annotation.</title>
        <authorList>
            <consortium name="The Broad Institute Genomics Platform"/>
            <consortium name="The Broad Institute Genome Sequencing Center for Infectious Disease"/>
            <person name="Wu L."/>
            <person name="Ma J."/>
        </authorList>
    </citation>
    <scope>NUCLEOTIDE SEQUENCE [LARGE SCALE GENOMIC DNA]</scope>
    <source>
        <strain evidence="1 2">JCM 17504</strain>
    </source>
</reference>
<sequence>MSGGDSVPVMDILTDESVSSVTLEPCPSNARVDNEDCGAAELRNDDAEFAIDLQFNESRSRTITLQPDEQRVIQLDPGTYIVTETSDNEAGTTVNDEAEATAAIEEYDEGESRPPRNHRKNQVMVTMAIRVMRATNQGIAMVMDS</sequence>
<dbReference type="RefSeq" id="WP_227777619.1">
    <property type="nucleotide sequence ID" value="NZ_BAABKX010000008.1"/>
</dbReference>
<dbReference type="AlphaFoldDB" id="A0AAV3UI86"/>
<comment type="caution">
    <text evidence="1">The sequence shown here is derived from an EMBL/GenBank/DDBJ whole genome shotgun (WGS) entry which is preliminary data.</text>
</comment>
<dbReference type="GeneID" id="68616220"/>
<evidence type="ECO:0000313" key="2">
    <source>
        <dbReference type="Proteomes" id="UP001501729"/>
    </source>
</evidence>
<gene>
    <name evidence="1" type="ORF">GCM10025751_26580</name>
</gene>
<protein>
    <submittedName>
        <fullName evidence="1">Uncharacterized protein</fullName>
    </submittedName>
</protein>
<dbReference type="EMBL" id="BAABKX010000008">
    <property type="protein sequence ID" value="GAA5051424.1"/>
    <property type="molecule type" value="Genomic_DNA"/>
</dbReference>
<dbReference type="Proteomes" id="UP001501729">
    <property type="component" value="Unassembled WGS sequence"/>
</dbReference>
<evidence type="ECO:0000313" key="1">
    <source>
        <dbReference type="EMBL" id="GAA5051424.1"/>
    </source>
</evidence>
<keyword evidence="2" id="KW-1185">Reference proteome</keyword>
<organism evidence="1 2">
    <name type="scientific">Haladaptatus pallidirubidus</name>
    <dbReference type="NCBI Taxonomy" id="1008152"/>
    <lineage>
        <taxon>Archaea</taxon>
        <taxon>Methanobacteriati</taxon>
        <taxon>Methanobacteriota</taxon>
        <taxon>Stenosarchaea group</taxon>
        <taxon>Halobacteria</taxon>
        <taxon>Halobacteriales</taxon>
        <taxon>Haladaptataceae</taxon>
        <taxon>Haladaptatus</taxon>
    </lineage>
</organism>
<accession>A0AAV3UI86</accession>
<proteinExistence type="predicted"/>
<name>A0AAV3UI86_9EURY</name>